<reference evidence="3 4" key="1">
    <citation type="journal article" date="2019" name="Commun. Biol.">
        <title>The bagworm genome reveals a unique fibroin gene that provides high tensile strength.</title>
        <authorList>
            <person name="Kono N."/>
            <person name="Nakamura H."/>
            <person name="Ohtoshi R."/>
            <person name="Tomita M."/>
            <person name="Numata K."/>
            <person name="Arakawa K."/>
        </authorList>
    </citation>
    <scope>NUCLEOTIDE SEQUENCE [LARGE SCALE GENOMIC DNA]</scope>
</reference>
<evidence type="ECO:0000313" key="4">
    <source>
        <dbReference type="Proteomes" id="UP000299102"/>
    </source>
</evidence>
<dbReference type="PANTHER" id="PTHR37686">
    <property type="entry name" value="LD36006P"/>
    <property type="match status" value="1"/>
</dbReference>
<accession>A0A4C1VMJ1</accession>
<feature type="transmembrane region" description="Helical" evidence="2">
    <location>
        <begin position="726"/>
        <end position="750"/>
    </location>
</feature>
<dbReference type="PANTHER" id="PTHR37686:SF1">
    <property type="entry name" value="LD36006P"/>
    <property type="match status" value="1"/>
</dbReference>
<feature type="transmembrane region" description="Helical" evidence="2">
    <location>
        <begin position="703"/>
        <end position="720"/>
    </location>
</feature>
<comment type="caution">
    <text evidence="3">The sequence shown here is derived from an EMBL/GenBank/DDBJ whole genome shotgun (WGS) entry which is preliminary data.</text>
</comment>
<dbReference type="GO" id="GO:0003676">
    <property type="term" value="F:nucleic acid binding"/>
    <property type="evidence" value="ECO:0007669"/>
    <property type="project" value="InterPro"/>
</dbReference>
<organism evidence="3 4">
    <name type="scientific">Eumeta variegata</name>
    <name type="common">Bagworm moth</name>
    <name type="synonym">Eumeta japonica</name>
    <dbReference type="NCBI Taxonomy" id="151549"/>
    <lineage>
        <taxon>Eukaryota</taxon>
        <taxon>Metazoa</taxon>
        <taxon>Ecdysozoa</taxon>
        <taxon>Arthropoda</taxon>
        <taxon>Hexapoda</taxon>
        <taxon>Insecta</taxon>
        <taxon>Pterygota</taxon>
        <taxon>Neoptera</taxon>
        <taxon>Endopterygota</taxon>
        <taxon>Lepidoptera</taxon>
        <taxon>Glossata</taxon>
        <taxon>Ditrysia</taxon>
        <taxon>Tineoidea</taxon>
        <taxon>Psychidae</taxon>
        <taxon>Oiketicinae</taxon>
        <taxon>Eumeta</taxon>
    </lineage>
</organism>
<dbReference type="InterPro" id="IPR036397">
    <property type="entry name" value="RNaseH_sf"/>
</dbReference>
<dbReference type="Proteomes" id="UP000299102">
    <property type="component" value="Unassembled WGS sequence"/>
</dbReference>
<keyword evidence="4" id="KW-1185">Reference proteome</keyword>
<sequence>MLQELATSLAIGLSTVRKRLKTMGMIQKQGYWVPYESKLRDIERRFLTCELLLERQIRKGFLHRIVTGDEKWIHYDNPKHRKSWVKPGQPSTSVAKQNTHGSKFLICIWEFEVSSRHFPGQTHVWRVAGWLQRGRARARQHLHWHMARAAALLVVTARDRLTRDTALSLRAGGAALLLGLHRLLDLLFGMPSLAARDLEKKIREERSRYLVAELVCKPEYQEDIAALAAWVTRAMRRAASEKADAREQPRAPPPVPCLYTTPRRIHIDLRLYRREILRRAAPALQAALGRESRGWFLHFRERLAADLARQKMPPHEIEQEVRLAGMREYVSRVSVAVRACPQLAALGDGVPDLLADQLQATAIMNRAEENVRRKLAAGLSTAEARIAAKHPILSRADAWRRERAAADARRLSAELRWAALEDAAAAAHAHKLHQHRYFLLRDLAFLRDREPLLLKELRAAKAPTREFSWATRIWRPSKWAVTRHFRGRSERIPTVLSNRATSIVTPRSDPSQPVFLVDKERVRTTTTRWPAWRLANLAHRAWCWSWNMMFLLGVVVPWCSPLSLRTLLCMKPFVPDYELSQVNGTLFPKRSSETQSMWSRLLALWRHVSKERTRFETEPDTGLLGKGLSRLANRLWNYGVVGGLGSAALLLISPLAAGLTSLLSLVAAATVLIWMPAMALLLHASNMLIYDLDSPDPAKLNRWFALFEAVVWQIITLGVLQPLLALFVALVVCPIYSLVLLVGGVVWWSLRSVWEEVAWRALIRRAARVPAHDSAFCKRVDGPGLRDRFYYQITSAQALAAVCARAELERLGAWAARVEAAIERPLHDYRHFVDACFGPFSVQIAKQASGKPYGTKRLYFDDMSKPYTQGSLCEVKAAAELFPYQFQTGAYKQLEKECAELTSSLREKVAARRRDLALGLSDTVRARVRMEPADLKRAIRTGARELAAQAAQAGEARGAGGSDWWAARGLAPADWHGLAANMLLEVFDAEVLVALDEREARLPLEGATAPGTTRWAALVEQETGAPPALAAPPDVLGARADWPPPHHTEEWDEWGSWCGCAAPRVPPPSLEVGAFSPRGPLHPPVPHPATVALVLHNREAESPVPLESEVCADVLRALEDAAAAPDTDCRRDLSRYPRVLPKPYVSDGVERYRGGGGAAGSEAGTSDGSDCTPDLDDERPPTPRGSGRRSSGSGAGGGGEAELAVRATGAGGAGAACRWTLTGRGVRLRADLASPEDVTLDTDRHMGTSV</sequence>
<evidence type="ECO:0000256" key="2">
    <source>
        <dbReference type="SAM" id="Phobius"/>
    </source>
</evidence>
<evidence type="ECO:0000256" key="1">
    <source>
        <dbReference type="SAM" id="MobiDB-lite"/>
    </source>
</evidence>
<proteinExistence type="predicted"/>
<dbReference type="InterPro" id="IPR001888">
    <property type="entry name" value="Transposase_1"/>
</dbReference>
<name>A0A4C1VMJ1_EUMVA</name>
<dbReference type="Gene3D" id="3.30.420.10">
    <property type="entry name" value="Ribonuclease H-like superfamily/Ribonuclease H"/>
    <property type="match status" value="1"/>
</dbReference>
<feature type="region of interest" description="Disordered" evidence="1">
    <location>
        <begin position="1145"/>
        <end position="1200"/>
    </location>
</feature>
<evidence type="ECO:0000313" key="3">
    <source>
        <dbReference type="EMBL" id="GBP39871.1"/>
    </source>
</evidence>
<keyword evidence="2" id="KW-0812">Transmembrane</keyword>
<keyword evidence="2" id="KW-1133">Transmembrane helix</keyword>
<gene>
    <name evidence="3" type="ORF">EVAR_29101_1</name>
</gene>
<dbReference type="AlphaFoldDB" id="A0A4C1VMJ1"/>
<dbReference type="STRING" id="151549.A0A4C1VMJ1"/>
<dbReference type="InterPro" id="IPR057435">
    <property type="entry name" value="Lips"/>
</dbReference>
<protein>
    <submittedName>
        <fullName evidence="3">Mariner Mos1 transposase</fullName>
    </submittedName>
</protein>
<dbReference type="EMBL" id="BGZK01000372">
    <property type="protein sequence ID" value="GBP39871.1"/>
    <property type="molecule type" value="Genomic_DNA"/>
</dbReference>
<dbReference type="Pfam" id="PF25228">
    <property type="entry name" value="Lips"/>
    <property type="match status" value="1"/>
</dbReference>
<feature type="transmembrane region" description="Helical" evidence="2">
    <location>
        <begin position="635"/>
        <end position="656"/>
    </location>
</feature>
<feature type="compositionally biased region" description="Low complexity" evidence="1">
    <location>
        <begin position="1160"/>
        <end position="1169"/>
    </location>
</feature>
<feature type="transmembrane region" description="Helical" evidence="2">
    <location>
        <begin position="662"/>
        <end position="682"/>
    </location>
</feature>
<keyword evidence="2" id="KW-0472">Membrane</keyword>
<dbReference type="OrthoDB" id="10003277at2759"/>
<dbReference type="Pfam" id="PF01359">
    <property type="entry name" value="Transposase_1"/>
    <property type="match status" value="1"/>
</dbReference>